<feature type="region of interest" description="Disordered" evidence="8">
    <location>
        <begin position="1016"/>
        <end position="1068"/>
    </location>
</feature>
<feature type="compositionally biased region" description="Low complexity" evidence="8">
    <location>
        <begin position="243"/>
        <end position="262"/>
    </location>
</feature>
<dbReference type="SMART" id="SM00352">
    <property type="entry name" value="POU"/>
    <property type="match status" value="1"/>
</dbReference>
<feature type="region of interest" description="Disordered" evidence="8">
    <location>
        <begin position="770"/>
        <end position="861"/>
    </location>
</feature>
<feature type="compositionally biased region" description="Basic and acidic residues" evidence="8">
    <location>
        <begin position="550"/>
        <end position="566"/>
    </location>
</feature>
<dbReference type="PROSITE" id="PS50071">
    <property type="entry name" value="HOMEOBOX_2"/>
    <property type="match status" value="1"/>
</dbReference>
<feature type="compositionally biased region" description="Polar residues" evidence="8">
    <location>
        <begin position="392"/>
        <end position="402"/>
    </location>
</feature>
<feature type="compositionally biased region" description="Polar residues" evidence="8">
    <location>
        <begin position="709"/>
        <end position="730"/>
    </location>
</feature>
<keyword evidence="12" id="KW-1185">Reference proteome</keyword>
<feature type="compositionally biased region" description="Basic and acidic residues" evidence="8">
    <location>
        <begin position="453"/>
        <end position="473"/>
    </location>
</feature>
<dbReference type="Gene3D" id="1.10.260.40">
    <property type="entry name" value="lambda repressor-like DNA-binding domains"/>
    <property type="match status" value="1"/>
</dbReference>
<feature type="region of interest" description="Disordered" evidence="8">
    <location>
        <begin position="698"/>
        <end position="730"/>
    </location>
</feature>
<feature type="compositionally biased region" description="Basic and acidic residues" evidence="8">
    <location>
        <begin position="371"/>
        <end position="380"/>
    </location>
</feature>
<reference evidence="12" key="1">
    <citation type="journal article" date="2015" name="Proc. Natl. Acad. Sci. U.S.A.">
        <title>Genome sequence of the Asian Tiger mosquito, Aedes albopictus, reveals insights into its biology, genetics, and evolution.</title>
        <authorList>
            <person name="Chen X.G."/>
            <person name="Jiang X."/>
            <person name="Gu J."/>
            <person name="Xu M."/>
            <person name="Wu Y."/>
            <person name="Deng Y."/>
            <person name="Zhang C."/>
            <person name="Bonizzoni M."/>
            <person name="Dermauw W."/>
            <person name="Vontas J."/>
            <person name="Armbruster P."/>
            <person name="Huang X."/>
            <person name="Yang Y."/>
            <person name="Zhang H."/>
            <person name="He W."/>
            <person name="Peng H."/>
            <person name="Liu Y."/>
            <person name="Wu K."/>
            <person name="Chen J."/>
            <person name="Lirakis M."/>
            <person name="Topalis P."/>
            <person name="Van Leeuwen T."/>
            <person name="Hall A.B."/>
            <person name="Jiang X."/>
            <person name="Thorpe C."/>
            <person name="Mueller R.L."/>
            <person name="Sun C."/>
            <person name="Waterhouse R.M."/>
            <person name="Yan G."/>
            <person name="Tu Z.J."/>
            <person name="Fang X."/>
            <person name="James A.A."/>
        </authorList>
    </citation>
    <scope>NUCLEOTIDE SEQUENCE [LARGE SCALE GENOMIC DNA]</scope>
    <source>
        <strain evidence="12">Foshan</strain>
    </source>
</reference>
<dbReference type="Proteomes" id="UP000069940">
    <property type="component" value="Unassembled WGS sequence"/>
</dbReference>
<feature type="compositionally biased region" description="Low complexity" evidence="8">
    <location>
        <begin position="55"/>
        <end position="74"/>
    </location>
</feature>
<dbReference type="PROSITE" id="PS51179">
    <property type="entry name" value="POU_3"/>
    <property type="match status" value="1"/>
</dbReference>
<feature type="domain" description="POU-specific" evidence="10">
    <location>
        <begin position="857"/>
        <end position="931"/>
    </location>
</feature>
<dbReference type="InterPro" id="IPR050255">
    <property type="entry name" value="POU_domain_TF"/>
</dbReference>
<evidence type="ECO:0000256" key="2">
    <source>
        <dbReference type="ARBA" id="ARBA00023125"/>
    </source>
</evidence>
<reference evidence="11" key="2">
    <citation type="submission" date="2025-05" db="UniProtKB">
        <authorList>
            <consortium name="EnsemblMetazoa"/>
        </authorList>
    </citation>
    <scope>IDENTIFICATION</scope>
    <source>
        <strain evidence="11">Foshan</strain>
    </source>
</reference>
<evidence type="ECO:0000256" key="7">
    <source>
        <dbReference type="RuleBase" id="RU361194"/>
    </source>
</evidence>
<evidence type="ECO:0000256" key="4">
    <source>
        <dbReference type="ARBA" id="ARBA00023242"/>
    </source>
</evidence>
<dbReference type="GeneID" id="109404634"/>
<keyword evidence="2 5" id="KW-0238">DNA-binding</keyword>
<dbReference type="PANTHER" id="PTHR11636:SF76">
    <property type="entry name" value="PROTEIN NUBBIN"/>
    <property type="match status" value="1"/>
</dbReference>
<accession>A0ABM1Z363</accession>
<evidence type="ECO:0000256" key="3">
    <source>
        <dbReference type="ARBA" id="ARBA00023155"/>
    </source>
</evidence>
<dbReference type="SUPFAM" id="SSF46689">
    <property type="entry name" value="Homeodomain-like"/>
    <property type="match status" value="1"/>
</dbReference>
<dbReference type="CDD" id="cd00086">
    <property type="entry name" value="homeodomain"/>
    <property type="match status" value="1"/>
</dbReference>
<evidence type="ECO:0000259" key="10">
    <source>
        <dbReference type="PROSITE" id="PS51179"/>
    </source>
</evidence>
<dbReference type="PROSITE" id="PS00465">
    <property type="entry name" value="POU_2"/>
    <property type="match status" value="1"/>
</dbReference>
<feature type="compositionally biased region" description="Basic and acidic residues" evidence="8">
    <location>
        <begin position="419"/>
        <end position="431"/>
    </location>
</feature>
<dbReference type="SMART" id="SM00389">
    <property type="entry name" value="HOX"/>
    <property type="match status" value="1"/>
</dbReference>
<feature type="compositionally biased region" description="Low complexity" evidence="8">
    <location>
        <begin position="403"/>
        <end position="416"/>
    </location>
</feature>
<feature type="region of interest" description="Disordered" evidence="8">
    <location>
        <begin position="283"/>
        <end position="605"/>
    </location>
</feature>
<dbReference type="Pfam" id="PF00157">
    <property type="entry name" value="Pou"/>
    <property type="match status" value="1"/>
</dbReference>
<evidence type="ECO:0000313" key="12">
    <source>
        <dbReference type="Proteomes" id="UP000069940"/>
    </source>
</evidence>
<feature type="domain" description="Homeobox" evidence="9">
    <location>
        <begin position="958"/>
        <end position="1018"/>
    </location>
</feature>
<feature type="compositionally biased region" description="Basic and acidic residues" evidence="8">
    <location>
        <begin position="114"/>
        <end position="130"/>
    </location>
</feature>
<dbReference type="InterPro" id="IPR000327">
    <property type="entry name" value="POU_dom"/>
</dbReference>
<evidence type="ECO:0000313" key="11">
    <source>
        <dbReference type="EnsemblMetazoa" id="AALFPA23_014563.P21169"/>
    </source>
</evidence>
<keyword evidence="4 5" id="KW-0539">Nucleus</keyword>
<keyword evidence="3 5" id="KW-0371">Homeobox</keyword>
<dbReference type="PROSITE" id="PS00035">
    <property type="entry name" value="POU_1"/>
    <property type="match status" value="1"/>
</dbReference>
<feature type="compositionally biased region" description="Basic residues" evidence="8">
    <location>
        <begin position="303"/>
        <end position="341"/>
    </location>
</feature>
<feature type="compositionally biased region" description="Basic and acidic residues" evidence="8">
    <location>
        <begin position="486"/>
        <end position="495"/>
    </location>
</feature>
<dbReference type="InterPro" id="IPR017970">
    <property type="entry name" value="Homeobox_CS"/>
</dbReference>
<feature type="compositionally biased region" description="Low complexity" evidence="8">
    <location>
        <begin position="943"/>
        <end position="954"/>
    </location>
</feature>
<feature type="region of interest" description="Disordered" evidence="8">
    <location>
        <begin position="35"/>
        <end position="81"/>
    </location>
</feature>
<dbReference type="Gene3D" id="1.10.10.60">
    <property type="entry name" value="Homeodomain-like"/>
    <property type="match status" value="1"/>
</dbReference>
<dbReference type="PRINTS" id="PR00028">
    <property type="entry name" value="POUDOMAIN"/>
</dbReference>
<feature type="compositionally biased region" description="Polar residues" evidence="8">
    <location>
        <begin position="1025"/>
        <end position="1047"/>
    </location>
</feature>
<feature type="compositionally biased region" description="Low complexity" evidence="8">
    <location>
        <begin position="148"/>
        <end position="165"/>
    </location>
</feature>
<feature type="DNA-binding region" description="Homeobox" evidence="5">
    <location>
        <begin position="960"/>
        <end position="1019"/>
    </location>
</feature>
<evidence type="ECO:0000256" key="1">
    <source>
        <dbReference type="ARBA" id="ARBA00004123"/>
    </source>
</evidence>
<proteinExistence type="inferred from homology"/>
<dbReference type="RefSeq" id="XP_062705006.1">
    <property type="nucleotide sequence ID" value="XM_062849022.1"/>
</dbReference>
<feature type="compositionally biased region" description="Low complexity" evidence="8">
    <location>
        <begin position="784"/>
        <end position="812"/>
    </location>
</feature>
<dbReference type="InterPro" id="IPR001356">
    <property type="entry name" value="HD"/>
</dbReference>
<dbReference type="EnsemblMetazoa" id="AALFPA23_014563.R21169">
    <property type="protein sequence ID" value="AALFPA23_014563.P21169"/>
    <property type="gene ID" value="AALFPA23_014563"/>
</dbReference>
<dbReference type="Pfam" id="PF00046">
    <property type="entry name" value="Homeodomain"/>
    <property type="match status" value="1"/>
</dbReference>
<evidence type="ECO:0000256" key="5">
    <source>
        <dbReference type="PROSITE-ProRule" id="PRU00108"/>
    </source>
</evidence>
<evidence type="ECO:0000259" key="9">
    <source>
        <dbReference type="PROSITE" id="PS50071"/>
    </source>
</evidence>
<organism evidence="11 12">
    <name type="scientific">Aedes albopictus</name>
    <name type="common">Asian tiger mosquito</name>
    <name type="synonym">Stegomyia albopicta</name>
    <dbReference type="NCBI Taxonomy" id="7160"/>
    <lineage>
        <taxon>Eukaryota</taxon>
        <taxon>Metazoa</taxon>
        <taxon>Ecdysozoa</taxon>
        <taxon>Arthropoda</taxon>
        <taxon>Hexapoda</taxon>
        <taxon>Insecta</taxon>
        <taxon>Pterygota</taxon>
        <taxon>Neoptera</taxon>
        <taxon>Endopterygota</taxon>
        <taxon>Diptera</taxon>
        <taxon>Nematocera</taxon>
        <taxon>Culicoidea</taxon>
        <taxon>Culicidae</taxon>
        <taxon>Culicinae</taxon>
        <taxon>Aedini</taxon>
        <taxon>Aedes</taxon>
        <taxon>Stegomyia</taxon>
    </lineage>
</organism>
<dbReference type="InterPro" id="IPR010982">
    <property type="entry name" value="Lambda_DNA-bd_dom_sf"/>
</dbReference>
<comment type="subcellular location">
    <subcellularLocation>
        <location evidence="1 5 6">Nucleus</location>
    </subcellularLocation>
</comment>
<keyword evidence="7" id="KW-0804">Transcription</keyword>
<feature type="compositionally biased region" description="Low complexity" evidence="8">
    <location>
        <begin position="342"/>
        <end position="365"/>
    </location>
</feature>
<feature type="region of interest" description="Disordered" evidence="8">
    <location>
        <begin position="100"/>
        <end position="130"/>
    </location>
</feature>
<dbReference type="PROSITE" id="PS00027">
    <property type="entry name" value="HOMEOBOX_1"/>
    <property type="match status" value="1"/>
</dbReference>
<dbReference type="InterPro" id="IPR013847">
    <property type="entry name" value="POU"/>
</dbReference>
<feature type="region of interest" description="Disordered" evidence="8">
    <location>
        <begin position="232"/>
        <end position="262"/>
    </location>
</feature>
<name>A0ABM1Z363_AEDAL</name>
<dbReference type="InterPro" id="IPR009057">
    <property type="entry name" value="Homeodomain-like_sf"/>
</dbReference>
<feature type="compositionally biased region" description="Basic residues" evidence="8">
    <location>
        <begin position="434"/>
        <end position="449"/>
    </location>
</feature>
<feature type="region of interest" description="Disordered" evidence="8">
    <location>
        <begin position="937"/>
        <end position="964"/>
    </location>
</feature>
<dbReference type="SUPFAM" id="SSF47413">
    <property type="entry name" value="lambda repressor-like DNA-binding domains"/>
    <property type="match status" value="1"/>
</dbReference>
<comment type="similarity">
    <text evidence="7">Belongs to the POU transcription factor family.</text>
</comment>
<protein>
    <recommendedName>
        <fullName evidence="7">POU domain protein</fullName>
    </recommendedName>
</protein>
<feature type="compositionally biased region" description="Polar residues" evidence="8">
    <location>
        <begin position="813"/>
        <end position="844"/>
    </location>
</feature>
<feature type="region of interest" description="Disordered" evidence="8">
    <location>
        <begin position="148"/>
        <end position="187"/>
    </location>
</feature>
<sequence length="1068" mass="115610">MPLLVAQRSAVHGVALDHQFNQSFYQHYQPFETDIIRTSSPPSSERVQFTKIDHPSSSSSSSSASSAQSQSSPSNAVDCQPRVSEFTMSKFKASSRHPLYRQYYGGSGPDESPPYEKQEEQDNSDSEIRDKPYGKIWLSNEAQWHHPVSLPSSDSSLPPHTLLPPTMIPSSGLGMTPLSSSTSISPHGIPSSLLSIRDMMLQNPSLGLLNESNLLLKRSMLENMPSSSLGSFPLGANPLGGMQPTSSPQISASSSSGITPLSPLMHSIKRETDDSECEINLDERSSSQNHTPRSPPLHFAHPPSHHTPHHLHHHPHHHHHHPHLQHRSSHLPLSMHHRHRSSPISSSPSSMMAASPSSVAATVSSHQHHTLQRDSEERELNFNALPPPPLMVQSQQPTRSKQPSPAIASATSSSTSSRHKSEQPGSEHEPPPHMNHHHHHHHHPHHQLVHHSSSPDRFHDVVRDGTLLTKRDEDDAGGGGGGNGGQRHDQGHHADDGDDGEDDSMNGIRHRREHLASSSGNRERNRTRSKSPPPSPDISRLSKSPSPPPSHDDNYSDREDGSDRDQLGSPIPTDRPDRVTPLNLITDASRRTPSPPQQTSVGAPSSSSIGVALAALQNQLPLGSLFLQNQLGLGTLGNLSSQELNVLQQALQAQQASFQQQLQNYMLMQAQGNVAGGNGNAAAQATAQAAAQFLMQNQLTPPSFPTPPQSLTNSATSVSANISNPSTNMTSSASSIAAATKLKQLAQHDGSRSLQVQQAVAQLQALQQKQQQLKASSTPTPANLSSSSPLHSPSGSPGLHHPSAHSSLLGSSQTTPPNANQLNVGGILTPSTPGSTAHTPQLQKHNAAPRALEPSPEETTDLEELEQFAKTFKQRRIKLGFTQGDVGLAMGKLYGNDFSQTTISRFEALNLSFKNMCKLKPLLQKWLEDADSSISNPGGRIFSPSTIASTTPTPEMVGRRRKKRTSIETSVRVALEKAFLVNSKPTSEEITNLADNLCMEKEVVRVWFCNRRQKEKRINPPNGMESPTHSSGSSEMFQLPNLSSSGSLPAHYPPPHHSMGPGGGIKQE</sequence>
<dbReference type="PANTHER" id="PTHR11636">
    <property type="entry name" value="POU DOMAIN"/>
    <property type="match status" value="1"/>
</dbReference>
<evidence type="ECO:0000256" key="6">
    <source>
        <dbReference type="RuleBase" id="RU000682"/>
    </source>
</evidence>
<feature type="compositionally biased region" description="Polar residues" evidence="8">
    <location>
        <begin position="36"/>
        <end position="47"/>
    </location>
</feature>
<evidence type="ECO:0000256" key="8">
    <source>
        <dbReference type="SAM" id="MobiDB-lite"/>
    </source>
</evidence>